<dbReference type="InterPro" id="IPR005467">
    <property type="entry name" value="His_kinase_dom"/>
</dbReference>
<dbReference type="Proteomes" id="UP000514713">
    <property type="component" value="Chromosome"/>
</dbReference>
<keyword evidence="4" id="KW-0808">Transferase</keyword>
<organism evidence="12 13">
    <name type="scientific">Nostoc edaphicum CCNP1411</name>
    <dbReference type="NCBI Taxonomy" id="1472755"/>
    <lineage>
        <taxon>Bacteria</taxon>
        <taxon>Bacillati</taxon>
        <taxon>Cyanobacteriota</taxon>
        <taxon>Cyanophyceae</taxon>
        <taxon>Nostocales</taxon>
        <taxon>Nostocaceae</taxon>
        <taxon>Nostoc</taxon>
    </lineage>
</organism>
<dbReference type="PROSITE" id="PS50112">
    <property type="entry name" value="PAS"/>
    <property type="match status" value="1"/>
</dbReference>
<comment type="function">
    <text evidence="7">Photoreceptor which exists in two forms that are reversibly interconvertible by light: the R form that absorbs maximally in the red region of the spectrum and the FR form that absorbs maximally in the far-red region.</text>
</comment>
<dbReference type="SUPFAM" id="SSF47384">
    <property type="entry name" value="Homodimeric domain of signal transducing histidine kinase"/>
    <property type="match status" value="1"/>
</dbReference>
<dbReference type="Pfam" id="PF00989">
    <property type="entry name" value="PAS"/>
    <property type="match status" value="1"/>
</dbReference>
<dbReference type="InterPro" id="IPR003661">
    <property type="entry name" value="HisK_dim/P_dom"/>
</dbReference>
<evidence type="ECO:0000256" key="4">
    <source>
        <dbReference type="ARBA" id="ARBA00022679"/>
    </source>
</evidence>
<evidence type="ECO:0000313" key="12">
    <source>
        <dbReference type="EMBL" id="QMS89257.1"/>
    </source>
</evidence>
<dbReference type="Gene3D" id="3.30.565.10">
    <property type="entry name" value="Histidine kinase-like ATPase, C-terminal domain"/>
    <property type="match status" value="1"/>
</dbReference>
<evidence type="ECO:0000256" key="3">
    <source>
        <dbReference type="ARBA" id="ARBA00022553"/>
    </source>
</evidence>
<feature type="modified residue" description="4-aspartylphosphate" evidence="8">
    <location>
        <position position="55"/>
    </location>
</feature>
<proteinExistence type="predicted"/>
<keyword evidence="13" id="KW-1185">Reference proteome</keyword>
<keyword evidence="6" id="KW-0902">Two-component regulatory system</keyword>
<dbReference type="PANTHER" id="PTHR43711">
    <property type="entry name" value="TWO-COMPONENT HISTIDINE KINASE"/>
    <property type="match status" value="1"/>
</dbReference>
<dbReference type="GO" id="GO:0000155">
    <property type="term" value="F:phosphorelay sensor kinase activity"/>
    <property type="evidence" value="ECO:0007669"/>
    <property type="project" value="InterPro"/>
</dbReference>
<keyword evidence="3 8" id="KW-0597">Phosphoprotein</keyword>
<dbReference type="AlphaFoldDB" id="A0A7D7QA95"/>
<dbReference type="FunFam" id="3.30.565.10:FF:000006">
    <property type="entry name" value="Sensor histidine kinase WalK"/>
    <property type="match status" value="1"/>
</dbReference>
<comment type="catalytic activity">
    <reaction evidence="1">
        <text>ATP + protein L-histidine = ADP + protein N-phospho-L-histidine.</text>
        <dbReference type="EC" id="2.7.13.3"/>
    </reaction>
</comment>
<evidence type="ECO:0000256" key="2">
    <source>
        <dbReference type="ARBA" id="ARBA00012438"/>
    </source>
</evidence>
<evidence type="ECO:0000256" key="8">
    <source>
        <dbReference type="PROSITE-ProRule" id="PRU00169"/>
    </source>
</evidence>
<dbReference type="InterPro" id="IPR000014">
    <property type="entry name" value="PAS"/>
</dbReference>
<evidence type="ECO:0000259" key="9">
    <source>
        <dbReference type="PROSITE" id="PS50109"/>
    </source>
</evidence>
<evidence type="ECO:0000256" key="5">
    <source>
        <dbReference type="ARBA" id="ARBA00022777"/>
    </source>
</evidence>
<evidence type="ECO:0000259" key="10">
    <source>
        <dbReference type="PROSITE" id="PS50110"/>
    </source>
</evidence>
<dbReference type="GO" id="GO:0006355">
    <property type="term" value="P:regulation of DNA-templated transcription"/>
    <property type="evidence" value="ECO:0007669"/>
    <property type="project" value="InterPro"/>
</dbReference>
<dbReference type="Pfam" id="PF02518">
    <property type="entry name" value="HATPase_c"/>
    <property type="match status" value="1"/>
</dbReference>
<dbReference type="SMART" id="SM00387">
    <property type="entry name" value="HATPase_c"/>
    <property type="match status" value="1"/>
</dbReference>
<dbReference type="SUPFAM" id="SSF52172">
    <property type="entry name" value="CheY-like"/>
    <property type="match status" value="1"/>
</dbReference>
<dbReference type="InterPro" id="IPR013767">
    <property type="entry name" value="PAS_fold"/>
</dbReference>
<dbReference type="Gene3D" id="3.30.450.20">
    <property type="entry name" value="PAS domain"/>
    <property type="match status" value="1"/>
</dbReference>
<evidence type="ECO:0000313" key="13">
    <source>
        <dbReference type="Proteomes" id="UP000514713"/>
    </source>
</evidence>
<feature type="domain" description="Response regulatory" evidence="10">
    <location>
        <begin position="5"/>
        <end position="120"/>
    </location>
</feature>
<dbReference type="CDD" id="cd00082">
    <property type="entry name" value="HisKA"/>
    <property type="match status" value="1"/>
</dbReference>
<dbReference type="PROSITE" id="PS50109">
    <property type="entry name" value="HIS_KIN"/>
    <property type="match status" value="1"/>
</dbReference>
<dbReference type="SMART" id="SM00091">
    <property type="entry name" value="PAS"/>
    <property type="match status" value="1"/>
</dbReference>
<evidence type="ECO:0000259" key="11">
    <source>
        <dbReference type="PROSITE" id="PS50112"/>
    </source>
</evidence>
<dbReference type="SUPFAM" id="SSF55785">
    <property type="entry name" value="PYP-like sensor domain (PAS domain)"/>
    <property type="match status" value="1"/>
</dbReference>
<evidence type="ECO:0000256" key="6">
    <source>
        <dbReference type="ARBA" id="ARBA00023012"/>
    </source>
</evidence>
<dbReference type="PANTHER" id="PTHR43711:SF26">
    <property type="entry name" value="SENSOR HISTIDINE KINASE RCSC"/>
    <property type="match status" value="1"/>
</dbReference>
<evidence type="ECO:0000256" key="1">
    <source>
        <dbReference type="ARBA" id="ARBA00000085"/>
    </source>
</evidence>
<dbReference type="Pfam" id="PF00512">
    <property type="entry name" value="HisKA"/>
    <property type="match status" value="1"/>
</dbReference>
<dbReference type="SUPFAM" id="SSF55874">
    <property type="entry name" value="ATPase domain of HSP90 chaperone/DNA topoisomerase II/histidine kinase"/>
    <property type="match status" value="1"/>
</dbReference>
<dbReference type="InterPro" id="IPR011006">
    <property type="entry name" value="CheY-like_superfamily"/>
</dbReference>
<sequence length="520" mass="57613">MGQAKILVVEDEVIVARTIASQLTQLGYIVTGTASSGKVAIAKASATQPELVLMDIILKGEMDGIATASQIREQLDVPIIYLTAYGDDHTLERAKLTQPFGYIVKPFTTKDLRIAIEIGLLKHQLERELRENRDQLATLLNSMSDAVIATNEQGAVTFMNPAAEALTGWQQKDALGNEATKIFHIVDEVTETTLENPVTKVLREQQVVYLGEFTSLITKNGKRIPIGDSASPLKRGSDQINGVVVVFWDLSERRQTKLLEQALEKEQELNRLKSLFISTVSHEFRNPLTVIQTAVELIEMQGANLTDAKRGVYLKRIQGAVQSMEKLMEEVLFMGRAEAEKLIYNPAGLNLENFCRELVEDFSIVESRVCEIVFTCHSENTSAVMDEGLLHYMLINLLSNAVKYSPRGGNIQLDLICDPIEKVAIFYIQDQGMGIPEPDQTRLFESFYRASNVQSIQGTGLGLVIVKRCVDAHRGKISVTSQVGVGTKFTVILPLNSESSLIEAIKEGTESNRKEDLDPT</sequence>
<dbReference type="Pfam" id="PF00072">
    <property type="entry name" value="Response_reg"/>
    <property type="match status" value="1"/>
</dbReference>
<gene>
    <name evidence="12" type="ORF">HUN01_17335</name>
</gene>
<dbReference type="InterPro" id="IPR050736">
    <property type="entry name" value="Sensor_HK_Regulatory"/>
</dbReference>
<dbReference type="InterPro" id="IPR003594">
    <property type="entry name" value="HATPase_dom"/>
</dbReference>
<dbReference type="PRINTS" id="PR00344">
    <property type="entry name" value="BCTRLSENSOR"/>
</dbReference>
<dbReference type="KEGG" id="ned:HUN01_17335"/>
<dbReference type="EMBL" id="CP054698">
    <property type="protein sequence ID" value="QMS89257.1"/>
    <property type="molecule type" value="Genomic_DNA"/>
</dbReference>
<feature type="domain" description="Histidine kinase" evidence="9">
    <location>
        <begin position="279"/>
        <end position="497"/>
    </location>
</feature>
<dbReference type="EC" id="2.7.13.3" evidence="2"/>
<dbReference type="CDD" id="cd17534">
    <property type="entry name" value="REC_DC-like"/>
    <property type="match status" value="1"/>
</dbReference>
<dbReference type="Gene3D" id="3.40.50.2300">
    <property type="match status" value="1"/>
</dbReference>
<dbReference type="InterPro" id="IPR036097">
    <property type="entry name" value="HisK_dim/P_sf"/>
</dbReference>
<keyword evidence="5" id="KW-0418">Kinase</keyword>
<feature type="domain" description="PAS" evidence="11">
    <location>
        <begin position="132"/>
        <end position="205"/>
    </location>
</feature>
<protein>
    <recommendedName>
        <fullName evidence="2">histidine kinase</fullName>
        <ecNumber evidence="2">2.7.13.3</ecNumber>
    </recommendedName>
</protein>
<dbReference type="Gene3D" id="1.10.287.130">
    <property type="match status" value="1"/>
</dbReference>
<name>A0A7D7QA95_9NOSO</name>
<dbReference type="InterPro" id="IPR001789">
    <property type="entry name" value="Sig_transdc_resp-reg_receiver"/>
</dbReference>
<dbReference type="RefSeq" id="WP_181932293.1">
    <property type="nucleotide sequence ID" value="NZ_CP054698.1"/>
</dbReference>
<dbReference type="InterPro" id="IPR035965">
    <property type="entry name" value="PAS-like_dom_sf"/>
</dbReference>
<dbReference type="SMART" id="SM00388">
    <property type="entry name" value="HisKA"/>
    <property type="match status" value="1"/>
</dbReference>
<dbReference type="NCBIfam" id="TIGR00229">
    <property type="entry name" value="sensory_box"/>
    <property type="match status" value="1"/>
</dbReference>
<dbReference type="CDD" id="cd00075">
    <property type="entry name" value="HATPase"/>
    <property type="match status" value="1"/>
</dbReference>
<accession>A0A7D7QA95</accession>
<dbReference type="InterPro" id="IPR004358">
    <property type="entry name" value="Sig_transdc_His_kin-like_C"/>
</dbReference>
<evidence type="ECO:0000256" key="7">
    <source>
        <dbReference type="ARBA" id="ARBA00055745"/>
    </source>
</evidence>
<dbReference type="CDD" id="cd00130">
    <property type="entry name" value="PAS"/>
    <property type="match status" value="1"/>
</dbReference>
<dbReference type="SMART" id="SM00448">
    <property type="entry name" value="REC"/>
    <property type="match status" value="1"/>
</dbReference>
<reference evidence="13" key="1">
    <citation type="submission" date="2020-06" db="EMBL/GenBank/DDBJ databases">
        <title>Nostoc edaphicum CCNP1411 genome.</title>
        <authorList>
            <person name="Fidor A."/>
            <person name="Grabski M."/>
            <person name="Gawor J."/>
            <person name="Gromadka R."/>
            <person name="Wegrzyn G."/>
            <person name="Mazur-Marzec H."/>
        </authorList>
    </citation>
    <scope>NUCLEOTIDE SEQUENCE [LARGE SCALE GENOMIC DNA]</scope>
    <source>
        <strain evidence="13">CCNP1411</strain>
    </source>
</reference>
<dbReference type="PROSITE" id="PS50110">
    <property type="entry name" value="RESPONSE_REGULATORY"/>
    <property type="match status" value="1"/>
</dbReference>
<dbReference type="InterPro" id="IPR036890">
    <property type="entry name" value="HATPase_C_sf"/>
</dbReference>